<dbReference type="GeneID" id="65117174"/>
<name>A0A3G3M9Q4_9CAUD</name>
<protein>
    <submittedName>
        <fullName evidence="1">Uncharacterized protein</fullName>
    </submittedName>
</protein>
<keyword evidence="2" id="KW-1185">Reference proteome</keyword>
<dbReference type="Proteomes" id="UP000280467">
    <property type="component" value="Segment"/>
</dbReference>
<dbReference type="EMBL" id="MH976514">
    <property type="protein sequence ID" value="AYR03135.1"/>
    <property type="molecule type" value="Genomic_DNA"/>
</dbReference>
<dbReference type="RefSeq" id="YP_010099488.1">
    <property type="nucleotide sequence ID" value="NC_055777.1"/>
</dbReference>
<sequence>MIADVLEDHQRHANFKPTTTGVFIVGCRCGWKSVYADRGRGYRLWAEHIEQVIEGRSAK</sequence>
<accession>A0A3G3M9Q4</accession>
<evidence type="ECO:0000313" key="2">
    <source>
        <dbReference type="Proteomes" id="UP000280467"/>
    </source>
</evidence>
<reference evidence="1 2" key="1">
    <citation type="submission" date="2018-09" db="EMBL/GenBank/DDBJ databases">
        <authorList>
            <person name="Pope W.H."/>
            <person name="Garlena R.A."/>
            <person name="Russell D.A."/>
            <person name="Jacobs-Sera D."/>
            <person name="Hatfull G.F."/>
        </authorList>
    </citation>
    <scope>NUCLEOTIDE SEQUENCE [LARGE SCALE GENOMIC DNA]</scope>
</reference>
<evidence type="ECO:0000313" key="1">
    <source>
        <dbReference type="EMBL" id="AYR03135.1"/>
    </source>
</evidence>
<organism evidence="1 2">
    <name type="scientific">Gordonia phage Nordenberg</name>
    <dbReference type="NCBI Taxonomy" id="2483672"/>
    <lineage>
        <taxon>Viruses</taxon>
        <taxon>Duplodnaviria</taxon>
        <taxon>Heunggongvirae</taxon>
        <taxon>Uroviricota</taxon>
        <taxon>Caudoviricetes</taxon>
        <taxon>Stackebrandtviridae</taxon>
        <taxon>Schenleyvirinae</taxon>
        <taxon>Vividuovirus</taxon>
        <taxon>Vividuovirus nordenberg</taxon>
    </lineage>
</organism>
<proteinExistence type="predicted"/>
<dbReference type="KEGG" id="vg:65117174"/>
<gene>
    <name evidence="1" type="primary">73</name>
    <name evidence="1" type="ORF">SEA_NORDENBERG_73</name>
</gene>